<organism evidence="1 2">
    <name type="scientific">Parachlamydia acanthamoebae</name>
    <dbReference type="NCBI Taxonomy" id="83552"/>
    <lineage>
        <taxon>Bacteria</taxon>
        <taxon>Pseudomonadati</taxon>
        <taxon>Chlamydiota</taxon>
        <taxon>Chlamydiia</taxon>
        <taxon>Parachlamydiales</taxon>
        <taxon>Parachlamydiaceae</taxon>
        <taxon>Parachlamydia</taxon>
    </lineage>
</organism>
<dbReference type="EMBL" id="JSAM01000028">
    <property type="protein sequence ID" value="KIA78307.1"/>
    <property type="molecule type" value="Genomic_DNA"/>
</dbReference>
<sequence length="231" mass="27201">MSIFQINDPRIQLFYCEQDHSSYISYMWEKWKKNPDHFSPDMLAFRMNNVSYIHEYKGDTFLHLAVDGLLGGDVYKRKERVLKLLHLAKNHYFEEGKDFIFAINYEGLIFLDVPGWEKHEIYEYLGALSEILEIFPQESCLRHLISRMFNHYGLVGTSLYQEVEGLLQNEGRYHCLTHTQLYNMAIEKMNASFEKPSCKSIQSAVIEDLRDSGIFEKMPPSKQQLILSLIR</sequence>
<name>A0A0C1EAZ9_9BACT</name>
<dbReference type="RefSeq" id="WP_237753873.1">
    <property type="nucleotide sequence ID" value="NZ_JSAM01000028.1"/>
</dbReference>
<reference evidence="1 2" key="1">
    <citation type="journal article" date="2014" name="Mol. Biol. Evol.">
        <title>Massive expansion of Ubiquitination-related gene families within the Chlamydiae.</title>
        <authorList>
            <person name="Domman D."/>
            <person name="Collingro A."/>
            <person name="Lagkouvardos I."/>
            <person name="Gehre L."/>
            <person name="Weinmaier T."/>
            <person name="Rattei T."/>
            <person name="Subtil A."/>
            <person name="Horn M."/>
        </authorList>
    </citation>
    <scope>NUCLEOTIDE SEQUENCE [LARGE SCALE GENOMIC DNA]</scope>
    <source>
        <strain evidence="1 2">OEW1</strain>
    </source>
</reference>
<comment type="caution">
    <text evidence="1">The sequence shown here is derived from an EMBL/GenBank/DDBJ whole genome shotgun (WGS) entry which is preliminary data.</text>
</comment>
<accession>A0A0C1EAZ9</accession>
<protein>
    <submittedName>
        <fullName evidence="1">Uncharacterized protein</fullName>
    </submittedName>
</protein>
<dbReference type="AlphaFoldDB" id="A0A0C1EAZ9"/>
<dbReference type="Proteomes" id="UP000031307">
    <property type="component" value="Unassembled WGS sequence"/>
</dbReference>
<evidence type="ECO:0000313" key="1">
    <source>
        <dbReference type="EMBL" id="KIA78307.1"/>
    </source>
</evidence>
<dbReference type="PATRIC" id="fig|83552.4.peg.537"/>
<evidence type="ECO:0000313" key="2">
    <source>
        <dbReference type="Proteomes" id="UP000031307"/>
    </source>
</evidence>
<gene>
    <name evidence="1" type="ORF">DB43_EI00520</name>
</gene>
<proteinExistence type="predicted"/>